<protein>
    <submittedName>
        <fullName evidence="2">Transposase</fullName>
    </submittedName>
</protein>
<name>A0AAC8VL98_PISSA</name>
<organism evidence="2 3">
    <name type="scientific">Piscirickettsia salmonis</name>
    <dbReference type="NCBI Taxonomy" id="1238"/>
    <lineage>
        <taxon>Bacteria</taxon>
        <taxon>Pseudomonadati</taxon>
        <taxon>Pseudomonadota</taxon>
        <taxon>Gammaproteobacteria</taxon>
        <taxon>Thiotrichales</taxon>
        <taxon>Piscirickettsiaceae</taxon>
        <taxon>Piscirickettsia</taxon>
    </lineage>
</organism>
<accession>A0AAC8VL98</accession>
<dbReference type="InterPro" id="IPR032874">
    <property type="entry name" value="DDE_dom"/>
</dbReference>
<keyword evidence="2" id="KW-0614">Plasmid</keyword>
<reference evidence="2 3" key="1">
    <citation type="journal article" date="2014" name="Genome Announc.">
        <title>Comparative Genome Analysis of Two Isolates of the Fish Pathogen Piscirickettsia salmonis from Different Hosts Reveals Major Differences in Virulence-Associated Secretion Systems.</title>
        <authorList>
            <person name="Bohle H."/>
            <person name="Henriquez P."/>
            <person name="Grothusen H."/>
            <person name="Navas E."/>
            <person name="Sandoval A."/>
            <person name="Bustamante F."/>
            <person name="Bustos P."/>
            <person name="Mancilla M."/>
        </authorList>
    </citation>
    <scope>NUCLEOTIDE SEQUENCE [LARGE SCALE GENOMIC DNA]</scope>
    <source>
        <strain evidence="3">B1-32597</strain>
    </source>
</reference>
<geneLocation type="plasmid" evidence="2 3">
    <name>pPSB1-3</name>
</geneLocation>
<dbReference type="Pfam" id="PF13610">
    <property type="entry name" value="DDE_Tnp_IS240"/>
    <property type="match status" value="1"/>
</dbReference>
<dbReference type="AlphaFoldDB" id="A0AAC8VL98"/>
<evidence type="ECO:0000313" key="3">
    <source>
        <dbReference type="Proteomes" id="UP000029558"/>
    </source>
</evidence>
<dbReference type="EMBL" id="CP012511">
    <property type="protein sequence ID" value="ALB24547.1"/>
    <property type="molecule type" value="Genomic_DNA"/>
</dbReference>
<sequence length="65" mass="7058">MTEGDTIDFSLSERRDEAAAYDFLKKATASSNVIPDKIVIDKSGANTAGITMFNYLLFTLAGLTH</sequence>
<gene>
    <name evidence="2" type="ORF">KU39_3p85</name>
</gene>
<dbReference type="Proteomes" id="UP000029558">
    <property type="component" value="Plasmid pPSB1-3"/>
</dbReference>
<evidence type="ECO:0000313" key="2">
    <source>
        <dbReference type="EMBL" id="ALB24547.1"/>
    </source>
</evidence>
<feature type="domain" description="DDE" evidence="1">
    <location>
        <begin position="3"/>
        <end position="47"/>
    </location>
</feature>
<dbReference type="RefSeq" id="WP_036774218.1">
    <property type="nucleotide sequence ID" value="NZ_CP012511.1"/>
</dbReference>
<evidence type="ECO:0000259" key="1">
    <source>
        <dbReference type="Pfam" id="PF13610"/>
    </source>
</evidence>
<proteinExistence type="predicted"/>